<evidence type="ECO:0000256" key="4">
    <source>
        <dbReference type="ARBA" id="ARBA00022676"/>
    </source>
</evidence>
<evidence type="ECO:0000256" key="6">
    <source>
        <dbReference type="ARBA" id="ARBA00022692"/>
    </source>
</evidence>
<dbReference type="GO" id="GO:0005789">
    <property type="term" value="C:endoplasmic reticulum membrane"/>
    <property type="evidence" value="ECO:0007669"/>
    <property type="project" value="UniProtKB-SubCell"/>
</dbReference>
<comment type="similarity">
    <text evidence="3 10">Belongs to the ALG6/ALG8 glucosyltransferase family.</text>
</comment>
<feature type="transmembrane region" description="Helical" evidence="10">
    <location>
        <begin position="12"/>
        <end position="34"/>
    </location>
</feature>
<evidence type="ECO:0000256" key="7">
    <source>
        <dbReference type="ARBA" id="ARBA00022824"/>
    </source>
</evidence>
<name>A0A2C9KUH5_BIOGL</name>
<dbReference type="InterPro" id="IPR004856">
    <property type="entry name" value="Glyco_trans_ALG6/ALG8"/>
</dbReference>
<feature type="transmembrane region" description="Helical" evidence="10">
    <location>
        <begin position="245"/>
        <end position="269"/>
    </location>
</feature>
<protein>
    <recommendedName>
        <fullName evidence="10">Alpha-1,3-glucosyltransferase</fullName>
        <ecNumber evidence="10">2.4.1.-</ecNumber>
    </recommendedName>
</protein>
<feature type="transmembrane region" description="Helical" evidence="10">
    <location>
        <begin position="357"/>
        <end position="383"/>
    </location>
</feature>
<dbReference type="AlphaFoldDB" id="A0A2C9KUH5"/>
<evidence type="ECO:0000313" key="12">
    <source>
        <dbReference type="Proteomes" id="UP000076420"/>
    </source>
</evidence>
<dbReference type="VEuPathDB" id="VectorBase:BGLB023706"/>
<feature type="transmembrane region" description="Helical" evidence="10">
    <location>
        <begin position="214"/>
        <end position="233"/>
    </location>
</feature>
<accession>A0A2C9KUH5</accession>
<feature type="transmembrane region" description="Helical" evidence="10">
    <location>
        <begin position="395"/>
        <end position="414"/>
    </location>
</feature>
<feature type="transmembrane region" description="Helical" evidence="10">
    <location>
        <begin position="457"/>
        <end position="476"/>
    </location>
</feature>
<proteinExistence type="inferred from homology"/>
<evidence type="ECO:0000256" key="8">
    <source>
        <dbReference type="ARBA" id="ARBA00022989"/>
    </source>
</evidence>
<evidence type="ECO:0000256" key="2">
    <source>
        <dbReference type="ARBA" id="ARBA00004922"/>
    </source>
</evidence>
<evidence type="ECO:0000256" key="9">
    <source>
        <dbReference type="ARBA" id="ARBA00023136"/>
    </source>
</evidence>
<keyword evidence="9 10" id="KW-0472">Membrane</keyword>
<feature type="transmembrane region" description="Helical" evidence="10">
    <location>
        <begin position="181"/>
        <end position="207"/>
    </location>
</feature>
<dbReference type="VEuPathDB" id="VectorBase:BGLAX_044424"/>
<evidence type="ECO:0000256" key="10">
    <source>
        <dbReference type="RuleBase" id="RU363110"/>
    </source>
</evidence>
<feature type="transmembrane region" description="Helical" evidence="10">
    <location>
        <begin position="118"/>
        <end position="141"/>
    </location>
</feature>
<dbReference type="OrthoDB" id="4983at2759"/>
<dbReference type="PANTHER" id="PTHR12413">
    <property type="entry name" value="DOLICHYL GLYCOSYLTRANSFERASE"/>
    <property type="match status" value="1"/>
</dbReference>
<evidence type="ECO:0000256" key="5">
    <source>
        <dbReference type="ARBA" id="ARBA00022679"/>
    </source>
</evidence>
<reference evidence="11" key="1">
    <citation type="submission" date="2020-05" db="UniProtKB">
        <authorList>
            <consortium name="EnsemblMetazoa"/>
        </authorList>
    </citation>
    <scope>IDENTIFICATION</scope>
    <source>
        <strain evidence="11">BB02</strain>
    </source>
</reference>
<keyword evidence="5 10" id="KW-0808">Transferase</keyword>
<feature type="transmembrane region" description="Helical" evidence="10">
    <location>
        <begin position="333"/>
        <end position="350"/>
    </location>
</feature>
<gene>
    <name evidence="11" type="primary">106069534</name>
</gene>
<keyword evidence="8 10" id="KW-1133">Transmembrane helix</keyword>
<feature type="transmembrane region" description="Helical" evidence="10">
    <location>
        <begin position="306"/>
        <end position="327"/>
    </location>
</feature>
<evidence type="ECO:0000256" key="1">
    <source>
        <dbReference type="ARBA" id="ARBA00004477"/>
    </source>
</evidence>
<comment type="subcellular location">
    <subcellularLocation>
        <location evidence="1 10">Endoplasmic reticulum membrane</location>
        <topology evidence="1 10">Multi-pass membrane protein</topology>
    </subcellularLocation>
</comment>
<keyword evidence="4 10" id="KW-0328">Glycosyltransferase</keyword>
<dbReference type="Proteomes" id="UP000076420">
    <property type="component" value="Unassembled WGS sequence"/>
</dbReference>
<dbReference type="STRING" id="6526.A0A2C9KUH5"/>
<evidence type="ECO:0000256" key="3">
    <source>
        <dbReference type="ARBA" id="ARBA00008715"/>
    </source>
</evidence>
<dbReference type="Pfam" id="PF03155">
    <property type="entry name" value="Alg6_Alg8"/>
    <property type="match status" value="1"/>
</dbReference>
<keyword evidence="7 10" id="KW-0256">Endoplasmic reticulum</keyword>
<feature type="transmembrane region" description="Helical" evidence="10">
    <location>
        <begin position="153"/>
        <end position="169"/>
    </location>
</feature>
<comment type="pathway">
    <text evidence="2 10">Protein modification; protein glycosylation.</text>
</comment>
<dbReference type="RefSeq" id="XP_013084672.2">
    <property type="nucleotide sequence ID" value="XM_013229218.2"/>
</dbReference>
<dbReference type="EnsemblMetazoa" id="BGLB023706-RB">
    <property type="protein sequence ID" value="BGLB023706-PB"/>
    <property type="gene ID" value="BGLB023706"/>
</dbReference>
<dbReference type="KEGG" id="bgt:106069534"/>
<dbReference type="UniPathway" id="UPA00378"/>
<dbReference type="PANTHER" id="PTHR12413:SF1">
    <property type="entry name" value="DOLICHYL PYROPHOSPHATE MAN9GLCNAC2 ALPHA-1,3-GLUCOSYLTRANSFERASE"/>
    <property type="match status" value="1"/>
</dbReference>
<feature type="transmembrane region" description="Helical" evidence="10">
    <location>
        <begin position="426"/>
        <end position="445"/>
    </location>
</feature>
<evidence type="ECO:0000313" key="11">
    <source>
        <dbReference type="EnsemblMetazoa" id="BGLB023706-PB"/>
    </source>
</evidence>
<organism evidence="11 12">
    <name type="scientific">Biomphalaria glabrata</name>
    <name type="common">Bloodfluke planorb</name>
    <name type="synonym">Freshwater snail</name>
    <dbReference type="NCBI Taxonomy" id="6526"/>
    <lineage>
        <taxon>Eukaryota</taxon>
        <taxon>Metazoa</taxon>
        <taxon>Spiralia</taxon>
        <taxon>Lophotrochozoa</taxon>
        <taxon>Mollusca</taxon>
        <taxon>Gastropoda</taxon>
        <taxon>Heterobranchia</taxon>
        <taxon>Euthyneura</taxon>
        <taxon>Panpulmonata</taxon>
        <taxon>Hygrophila</taxon>
        <taxon>Lymnaeoidea</taxon>
        <taxon>Planorbidae</taxon>
        <taxon>Biomphalaria</taxon>
    </lineage>
</organism>
<sequence>MEFSTYNYSISFYVQTTLIVLATLTLKLSVSLWGHSGQGKPPMFGDFEAQRHWMEITVNLPAEDWYKDTKDNDLQYWGLDYPPLTAYHMMINGKIARYINPDFVKLGSKGMEDPPVKIFMRMTVLAMDLLLFLPTAIAFFMYSQSKKIKEKDILIQITMLVGYPGLILIDNGHFQYNNVSLSLFILATLAFTKKADILGSLLFCLALNYKQMELYHALPFFAYLFGALIQQKISQGITKFISLSSVVALTFLALWLPFISSADSILSVIHRLFPVKRGLYEDKVANVWCAASIIIKFKEIFSQSDMAIICLVTTTICLLPSFLHLIQNPTIQHLHYALINAALVFFLFSFHVHEKTILLAVIPAILVLKSDPLIVVWFMLISVFSMLPLLIKDGLLLPTVATVGLFWIISTHYVKPTKNVSSQMKLAFELSLLAASCISLASIIIPPPAQYPDLFSLMIAIFSCLHFSLFALFFHLKQFDIDIYDFNDSRKLSKAKTDEVSYSLRHRNTANDVRNRQRNQRH</sequence>
<dbReference type="EC" id="2.4.1.-" evidence="10"/>
<dbReference type="GO" id="GO:0042281">
    <property type="term" value="F:dolichyl pyrophosphate Man9GlcNAc2 alpha-1,3-glucosyltransferase activity"/>
    <property type="evidence" value="ECO:0007669"/>
    <property type="project" value="TreeGrafter"/>
</dbReference>
<keyword evidence="6 10" id="KW-0812">Transmembrane</keyword>